<dbReference type="AlphaFoldDB" id="A0A2K9LGE7"/>
<feature type="chain" id="PRO_5014985672" evidence="1">
    <location>
        <begin position="20"/>
        <end position="189"/>
    </location>
</feature>
<dbReference type="RefSeq" id="WP_101892650.1">
    <property type="nucleotide sequence ID" value="NZ_CP022684.1"/>
</dbReference>
<feature type="signal peptide" evidence="1">
    <location>
        <begin position="1"/>
        <end position="19"/>
    </location>
</feature>
<accession>A0A2K9LGE7</accession>
<dbReference type="KEGG" id="kak:Kalk_02195"/>
<evidence type="ECO:0000313" key="4">
    <source>
        <dbReference type="Proteomes" id="UP000235116"/>
    </source>
</evidence>
<dbReference type="InterPro" id="IPR016088">
    <property type="entry name" value="Chalcone_isomerase_3-sand"/>
</dbReference>
<evidence type="ECO:0000259" key="2">
    <source>
        <dbReference type="Pfam" id="PF16036"/>
    </source>
</evidence>
<dbReference type="OrthoDB" id="270742at2"/>
<dbReference type="Proteomes" id="UP000235116">
    <property type="component" value="Chromosome"/>
</dbReference>
<dbReference type="InterPro" id="IPR036298">
    <property type="entry name" value="Chalcone_isomerase_sf"/>
</dbReference>
<dbReference type="Pfam" id="PF16036">
    <property type="entry name" value="Chalcone_3"/>
    <property type="match status" value="1"/>
</dbReference>
<dbReference type="SUPFAM" id="SSF54626">
    <property type="entry name" value="Chalcone isomerase"/>
    <property type="match status" value="1"/>
</dbReference>
<dbReference type="Gene3D" id="3.50.70.10">
    <property type="match status" value="1"/>
</dbReference>
<proteinExistence type="predicted"/>
<feature type="domain" description="Chalcone isomerase" evidence="2">
    <location>
        <begin position="21"/>
        <end position="186"/>
    </location>
</feature>
<name>A0A2K9LGE7_9GAMM</name>
<keyword evidence="1" id="KW-0732">Signal</keyword>
<sequence length="189" mass="20674">MKKFATLITGIMLSLNAFSLDIGGINMPESITSNDNTELQLNGAGIREKWFMDLYVGGLYLAAKQQDAAAILSADEPMAIRLHMVSDLITSEKMTSATIEGFEHATNGETKPLQTEIETFLSSFAEPIKAGDIFDFYYQPGKGIAILKNGVIAQSINSGIEFKKALFGIWISDQPAQKSLRKEMLGQES</sequence>
<dbReference type="InterPro" id="IPR016087">
    <property type="entry name" value="Chalcone_isomerase"/>
</dbReference>
<organism evidence="3 4">
    <name type="scientific">Ketobacter alkanivorans</name>
    <dbReference type="NCBI Taxonomy" id="1917421"/>
    <lineage>
        <taxon>Bacteria</taxon>
        <taxon>Pseudomonadati</taxon>
        <taxon>Pseudomonadota</taxon>
        <taxon>Gammaproteobacteria</taxon>
        <taxon>Pseudomonadales</taxon>
        <taxon>Ketobacteraceae</taxon>
        <taxon>Ketobacter</taxon>
    </lineage>
</organism>
<evidence type="ECO:0000256" key="1">
    <source>
        <dbReference type="SAM" id="SignalP"/>
    </source>
</evidence>
<evidence type="ECO:0000313" key="3">
    <source>
        <dbReference type="EMBL" id="AUM11310.1"/>
    </source>
</evidence>
<keyword evidence="4" id="KW-1185">Reference proteome</keyword>
<protein>
    <submittedName>
        <fullName evidence="3">Chalcone isomerase</fullName>
    </submittedName>
</protein>
<dbReference type="GO" id="GO:0016872">
    <property type="term" value="F:intramolecular lyase activity"/>
    <property type="evidence" value="ECO:0007669"/>
    <property type="project" value="InterPro"/>
</dbReference>
<keyword evidence="3" id="KW-0413">Isomerase</keyword>
<reference evidence="4" key="1">
    <citation type="submission" date="2017-08" db="EMBL/GenBank/DDBJ databases">
        <title>Direct submision.</title>
        <authorList>
            <person name="Kim S.-J."/>
            <person name="Rhee S.-K."/>
        </authorList>
    </citation>
    <scope>NUCLEOTIDE SEQUENCE [LARGE SCALE GENOMIC DNA]</scope>
    <source>
        <strain evidence="4">GI5</strain>
    </source>
</reference>
<gene>
    <name evidence="3" type="ORF">Kalk_02195</name>
</gene>
<dbReference type="EMBL" id="CP022684">
    <property type="protein sequence ID" value="AUM11310.1"/>
    <property type="molecule type" value="Genomic_DNA"/>
</dbReference>